<dbReference type="Proteomes" id="UP001177021">
    <property type="component" value="Unassembled WGS sequence"/>
</dbReference>
<protein>
    <submittedName>
        <fullName evidence="1">Uncharacterized protein</fullName>
    </submittedName>
</protein>
<sequence length="147" mass="16519">MSDPNLEVQHHHGGYILEGTLIWKCEYTRGNRTIEKLKFNLDHCSSLWSLCERANSSQCKIVIKVVIINILLYAIWISRNNARFNNSKPSLNSILSWISASVSLSGSSSAFMAELCGFMITVDIAVSRGWSNLYMDRDRSKVGCDGI</sequence>
<gene>
    <name evidence="1" type="ORF">MILVUS5_LOCUS32534</name>
</gene>
<name>A0ACB0LF56_TRIPR</name>
<evidence type="ECO:0000313" key="1">
    <source>
        <dbReference type="EMBL" id="CAJ2668068.1"/>
    </source>
</evidence>
<proteinExistence type="predicted"/>
<organism evidence="1 2">
    <name type="scientific">Trifolium pratense</name>
    <name type="common">Red clover</name>
    <dbReference type="NCBI Taxonomy" id="57577"/>
    <lineage>
        <taxon>Eukaryota</taxon>
        <taxon>Viridiplantae</taxon>
        <taxon>Streptophyta</taxon>
        <taxon>Embryophyta</taxon>
        <taxon>Tracheophyta</taxon>
        <taxon>Spermatophyta</taxon>
        <taxon>Magnoliopsida</taxon>
        <taxon>eudicotyledons</taxon>
        <taxon>Gunneridae</taxon>
        <taxon>Pentapetalae</taxon>
        <taxon>rosids</taxon>
        <taxon>fabids</taxon>
        <taxon>Fabales</taxon>
        <taxon>Fabaceae</taxon>
        <taxon>Papilionoideae</taxon>
        <taxon>50 kb inversion clade</taxon>
        <taxon>NPAAA clade</taxon>
        <taxon>Hologalegina</taxon>
        <taxon>IRL clade</taxon>
        <taxon>Trifolieae</taxon>
        <taxon>Trifolium</taxon>
    </lineage>
</organism>
<accession>A0ACB0LF56</accession>
<comment type="caution">
    <text evidence="1">The sequence shown here is derived from an EMBL/GenBank/DDBJ whole genome shotgun (WGS) entry which is preliminary data.</text>
</comment>
<evidence type="ECO:0000313" key="2">
    <source>
        <dbReference type="Proteomes" id="UP001177021"/>
    </source>
</evidence>
<keyword evidence="2" id="KW-1185">Reference proteome</keyword>
<dbReference type="EMBL" id="CASHSV030000513">
    <property type="protein sequence ID" value="CAJ2668068.1"/>
    <property type="molecule type" value="Genomic_DNA"/>
</dbReference>
<reference evidence="1" key="1">
    <citation type="submission" date="2023-10" db="EMBL/GenBank/DDBJ databases">
        <authorList>
            <person name="Rodriguez Cubillos JULIANA M."/>
            <person name="De Vega J."/>
        </authorList>
    </citation>
    <scope>NUCLEOTIDE SEQUENCE</scope>
</reference>